<protein>
    <submittedName>
        <fullName evidence="1">Uncharacterized protein</fullName>
    </submittedName>
</protein>
<reference evidence="1" key="1">
    <citation type="submission" date="2020-08" db="EMBL/GenBank/DDBJ databases">
        <title>Genome sequencing and assembly of the red palm weevil Rhynchophorus ferrugineus.</title>
        <authorList>
            <person name="Dias G.B."/>
            <person name="Bergman C.M."/>
            <person name="Manee M."/>
        </authorList>
    </citation>
    <scope>NUCLEOTIDE SEQUENCE</scope>
    <source>
        <strain evidence="1">AA-2017</strain>
        <tissue evidence="1">Whole larva</tissue>
    </source>
</reference>
<dbReference type="Proteomes" id="UP000625711">
    <property type="component" value="Unassembled WGS sequence"/>
</dbReference>
<comment type="caution">
    <text evidence="1">The sequence shown here is derived from an EMBL/GenBank/DDBJ whole genome shotgun (WGS) entry which is preliminary data.</text>
</comment>
<dbReference type="EMBL" id="JAACXV010000165">
    <property type="protein sequence ID" value="KAF7282572.1"/>
    <property type="molecule type" value="Genomic_DNA"/>
</dbReference>
<organism evidence="1 2">
    <name type="scientific">Rhynchophorus ferrugineus</name>
    <name type="common">Red palm weevil</name>
    <name type="synonym">Curculio ferrugineus</name>
    <dbReference type="NCBI Taxonomy" id="354439"/>
    <lineage>
        <taxon>Eukaryota</taxon>
        <taxon>Metazoa</taxon>
        <taxon>Ecdysozoa</taxon>
        <taxon>Arthropoda</taxon>
        <taxon>Hexapoda</taxon>
        <taxon>Insecta</taxon>
        <taxon>Pterygota</taxon>
        <taxon>Neoptera</taxon>
        <taxon>Endopterygota</taxon>
        <taxon>Coleoptera</taxon>
        <taxon>Polyphaga</taxon>
        <taxon>Cucujiformia</taxon>
        <taxon>Curculionidae</taxon>
        <taxon>Dryophthorinae</taxon>
        <taxon>Rhynchophorus</taxon>
    </lineage>
</organism>
<keyword evidence="2" id="KW-1185">Reference proteome</keyword>
<dbReference type="AlphaFoldDB" id="A0A834IKF7"/>
<name>A0A834IKF7_RHYFE</name>
<evidence type="ECO:0000313" key="1">
    <source>
        <dbReference type="EMBL" id="KAF7282572.1"/>
    </source>
</evidence>
<sequence length="141" mass="16369">MIPQASHDVVDPSEFDEEINQLLANPPNVKIDLQDYDTLLRELEPDKETYGVQETIHSNNDPERVGIQINEKPFNIYQNQIIIIESNITTLTSVSRRADVNCRLEELPKISFKYSGKLHHLCLRHCEKSSWYSDTEYPVLQ</sequence>
<proteinExistence type="predicted"/>
<evidence type="ECO:0000313" key="2">
    <source>
        <dbReference type="Proteomes" id="UP000625711"/>
    </source>
</evidence>
<gene>
    <name evidence="1" type="ORF">GWI33_002362</name>
</gene>
<accession>A0A834IKF7</accession>